<proteinExistence type="predicted"/>
<evidence type="ECO:0000313" key="1">
    <source>
        <dbReference type="EMBL" id="GIY16454.1"/>
    </source>
</evidence>
<sequence>MTTVRGQDKLPFRKSPFFVVPRGTFLCARSVIKRQKILIDRCPEVGAFTRPASLGREITSGYARWTRSIGRCGR</sequence>
<gene>
    <name evidence="1" type="ORF">CEXT_781791</name>
</gene>
<protein>
    <submittedName>
        <fullName evidence="1">Uncharacterized protein</fullName>
    </submittedName>
</protein>
<dbReference type="Proteomes" id="UP001054945">
    <property type="component" value="Unassembled WGS sequence"/>
</dbReference>
<dbReference type="EMBL" id="BPLR01007380">
    <property type="protein sequence ID" value="GIY16454.1"/>
    <property type="molecule type" value="Genomic_DNA"/>
</dbReference>
<comment type="caution">
    <text evidence="1">The sequence shown here is derived from an EMBL/GenBank/DDBJ whole genome shotgun (WGS) entry which is preliminary data.</text>
</comment>
<organism evidence="1 2">
    <name type="scientific">Caerostris extrusa</name>
    <name type="common">Bark spider</name>
    <name type="synonym">Caerostris bankana</name>
    <dbReference type="NCBI Taxonomy" id="172846"/>
    <lineage>
        <taxon>Eukaryota</taxon>
        <taxon>Metazoa</taxon>
        <taxon>Ecdysozoa</taxon>
        <taxon>Arthropoda</taxon>
        <taxon>Chelicerata</taxon>
        <taxon>Arachnida</taxon>
        <taxon>Araneae</taxon>
        <taxon>Araneomorphae</taxon>
        <taxon>Entelegynae</taxon>
        <taxon>Araneoidea</taxon>
        <taxon>Araneidae</taxon>
        <taxon>Caerostris</taxon>
    </lineage>
</organism>
<evidence type="ECO:0000313" key="2">
    <source>
        <dbReference type="Proteomes" id="UP001054945"/>
    </source>
</evidence>
<keyword evidence="2" id="KW-1185">Reference proteome</keyword>
<dbReference type="AlphaFoldDB" id="A0AAV4R5X7"/>
<accession>A0AAV4R5X7</accession>
<name>A0AAV4R5X7_CAEEX</name>
<reference evidence="1 2" key="1">
    <citation type="submission" date="2021-06" db="EMBL/GenBank/DDBJ databases">
        <title>Caerostris extrusa draft genome.</title>
        <authorList>
            <person name="Kono N."/>
            <person name="Arakawa K."/>
        </authorList>
    </citation>
    <scope>NUCLEOTIDE SEQUENCE [LARGE SCALE GENOMIC DNA]</scope>
</reference>